<protein>
    <submittedName>
        <fullName evidence="5">3-oxoacyl-[acyl-carrier-protein] synthase-3</fullName>
    </submittedName>
</protein>
<dbReference type="Pfam" id="PF08541">
    <property type="entry name" value="ACP_syn_III_C"/>
    <property type="match status" value="1"/>
</dbReference>
<evidence type="ECO:0000256" key="2">
    <source>
        <dbReference type="ARBA" id="ARBA00023315"/>
    </source>
</evidence>
<evidence type="ECO:0000313" key="5">
    <source>
        <dbReference type="EMBL" id="SEH28667.1"/>
    </source>
</evidence>
<dbReference type="Gene3D" id="3.40.47.10">
    <property type="match status" value="1"/>
</dbReference>
<feature type="domain" description="Beta-ketoacyl-[acyl-carrier-protein] synthase III N-terminal" evidence="4">
    <location>
        <begin position="111"/>
        <end position="182"/>
    </location>
</feature>
<dbReference type="PANTHER" id="PTHR34069">
    <property type="entry name" value="3-OXOACYL-[ACYL-CARRIER-PROTEIN] SYNTHASE 3"/>
    <property type="match status" value="1"/>
</dbReference>
<dbReference type="AlphaFoldDB" id="A0A1H6GYQ2"/>
<evidence type="ECO:0000259" key="4">
    <source>
        <dbReference type="Pfam" id="PF08545"/>
    </source>
</evidence>
<dbReference type="SUPFAM" id="SSF53901">
    <property type="entry name" value="Thiolase-like"/>
    <property type="match status" value="1"/>
</dbReference>
<feature type="domain" description="Beta-ketoacyl-[acyl-carrier-protein] synthase III C-terminal" evidence="3">
    <location>
        <begin position="246"/>
        <end position="330"/>
    </location>
</feature>
<dbReference type="PANTHER" id="PTHR34069:SF2">
    <property type="entry name" value="BETA-KETOACYL-[ACYL-CARRIER-PROTEIN] SYNTHASE III"/>
    <property type="match status" value="1"/>
</dbReference>
<dbReference type="CDD" id="cd00830">
    <property type="entry name" value="KAS_III"/>
    <property type="match status" value="1"/>
</dbReference>
<dbReference type="GO" id="GO:0044550">
    <property type="term" value="P:secondary metabolite biosynthetic process"/>
    <property type="evidence" value="ECO:0007669"/>
    <property type="project" value="TreeGrafter"/>
</dbReference>
<dbReference type="Proteomes" id="UP000198561">
    <property type="component" value="Unassembled WGS sequence"/>
</dbReference>
<evidence type="ECO:0000313" key="6">
    <source>
        <dbReference type="Proteomes" id="UP000198561"/>
    </source>
</evidence>
<name>A0A1H6GYQ2_CHRCI</name>
<keyword evidence="1" id="KW-0808">Transferase</keyword>
<dbReference type="Pfam" id="PF08545">
    <property type="entry name" value="ACP_syn_III"/>
    <property type="match status" value="1"/>
</dbReference>
<keyword evidence="2" id="KW-0012">Acyltransferase</keyword>
<dbReference type="OrthoDB" id="9815506at2"/>
<dbReference type="EMBL" id="FNWQ01000001">
    <property type="protein sequence ID" value="SEH28667.1"/>
    <property type="molecule type" value="Genomic_DNA"/>
</dbReference>
<dbReference type="InterPro" id="IPR013751">
    <property type="entry name" value="ACP_syn_III_N"/>
</dbReference>
<reference evidence="5 6" key="1">
    <citation type="submission" date="2016-10" db="EMBL/GenBank/DDBJ databases">
        <authorList>
            <person name="de Groot N.N."/>
        </authorList>
    </citation>
    <scope>NUCLEOTIDE SEQUENCE [LARGE SCALE GENOMIC DNA]</scope>
    <source>
        <strain evidence="5 6">DSM 23031</strain>
    </source>
</reference>
<dbReference type="GO" id="GO:0004315">
    <property type="term" value="F:3-oxoacyl-[acyl-carrier-protein] synthase activity"/>
    <property type="evidence" value="ECO:0007669"/>
    <property type="project" value="InterPro"/>
</dbReference>
<dbReference type="RefSeq" id="WP_089689976.1">
    <property type="nucleotide sequence ID" value="NZ_FNWQ01000001.1"/>
</dbReference>
<organism evidence="5 6">
    <name type="scientific">Chryseobacterium culicis</name>
    <dbReference type="NCBI Taxonomy" id="680127"/>
    <lineage>
        <taxon>Bacteria</taxon>
        <taxon>Pseudomonadati</taxon>
        <taxon>Bacteroidota</taxon>
        <taxon>Flavobacteriia</taxon>
        <taxon>Flavobacteriales</taxon>
        <taxon>Weeksellaceae</taxon>
        <taxon>Chryseobacterium group</taxon>
        <taxon>Chryseobacterium</taxon>
    </lineage>
</organism>
<dbReference type="GO" id="GO:0006633">
    <property type="term" value="P:fatty acid biosynthetic process"/>
    <property type="evidence" value="ECO:0007669"/>
    <property type="project" value="InterPro"/>
</dbReference>
<dbReference type="InterPro" id="IPR016039">
    <property type="entry name" value="Thiolase-like"/>
</dbReference>
<evidence type="ECO:0000259" key="3">
    <source>
        <dbReference type="Pfam" id="PF08541"/>
    </source>
</evidence>
<gene>
    <name evidence="5" type="ORF">SAMN05421593_0778</name>
</gene>
<proteinExistence type="predicted"/>
<dbReference type="InterPro" id="IPR013747">
    <property type="entry name" value="ACP_syn_III_C"/>
</dbReference>
<evidence type="ECO:0000256" key="1">
    <source>
        <dbReference type="ARBA" id="ARBA00022679"/>
    </source>
</evidence>
<dbReference type="STRING" id="680127.SAMN05421593_0778"/>
<sequence length="342" mass="37629">MFQEFNNVSIEYISSSVPIQAVGNSFFSTLLTEKEIKVFEKTVGIKERRWADKGVTASDLGFAAAEELLKQVDKSRIKSLIFLSQTSDYKIPFTSNILQDKLGLQQEILCFDINAGCAGFIQGLSTAFSIASTLKEGEKVLLIIGETLSKILSPTDKSTNMLFGDAASAILVSKNSSADQSYFNFFSDGANHEAIIIPEGGYRKNITKDSFDSENESGLYLNMNGAKVFDFTLREVAPSIKKIEEESSVNLSEIDGFFFHQSNRFIIKQISSLLGIDNNKVPINIERFGNTSGVTIPLLITTNLENLENKSKVLCSGYGSGLSWGNCIINLSETKILPLKEI</sequence>
<accession>A0A1H6GYQ2</accession>